<evidence type="ECO:0000256" key="1">
    <source>
        <dbReference type="ARBA" id="ARBA00004651"/>
    </source>
</evidence>
<name>A0A0F8WWZ3_9ZZZZ</name>
<protein>
    <submittedName>
        <fullName evidence="7">Uncharacterized protein</fullName>
    </submittedName>
</protein>
<reference evidence="7" key="1">
    <citation type="journal article" date="2015" name="Nature">
        <title>Complex archaea that bridge the gap between prokaryotes and eukaryotes.</title>
        <authorList>
            <person name="Spang A."/>
            <person name="Saw J.H."/>
            <person name="Jorgensen S.L."/>
            <person name="Zaremba-Niedzwiedzka K."/>
            <person name="Martijn J."/>
            <person name="Lind A.E."/>
            <person name="van Eijk R."/>
            <person name="Schleper C."/>
            <person name="Guy L."/>
            <person name="Ettema T.J."/>
        </authorList>
    </citation>
    <scope>NUCLEOTIDE SEQUENCE</scope>
</reference>
<feature type="transmembrane region" description="Helical" evidence="6">
    <location>
        <begin position="41"/>
        <end position="61"/>
    </location>
</feature>
<dbReference type="InterPro" id="IPR022791">
    <property type="entry name" value="L-PG_synthase/AglD"/>
</dbReference>
<comment type="subcellular location">
    <subcellularLocation>
        <location evidence="1">Cell membrane</location>
        <topology evidence="1">Multi-pass membrane protein</topology>
    </subcellularLocation>
</comment>
<evidence type="ECO:0000256" key="4">
    <source>
        <dbReference type="ARBA" id="ARBA00022989"/>
    </source>
</evidence>
<evidence type="ECO:0000256" key="5">
    <source>
        <dbReference type="ARBA" id="ARBA00023136"/>
    </source>
</evidence>
<feature type="transmembrane region" description="Helical" evidence="6">
    <location>
        <begin position="81"/>
        <end position="99"/>
    </location>
</feature>
<sequence>YKTRQVHGKVTINYLKGCSNDRNCPSGRLKTKSNSRRISRILRFSDFFVLMFVGVVSVIWLTSGAIKNDISDIFGEVLGALYVSFYILVFVFFVVYLLINNSLLKKKYEASFFKKITKNISKNFNDNVSKRNVVVAAMFSLVIWTLHFLKEFLMVSAFIEISFGYNVVCQSISTLISLFSLIPGGIGVNAISYAFIAEQLNLDWQGAASSAVVGSILFMSIRMILGVVFNRHLMTRD</sequence>
<dbReference type="GO" id="GO:0005886">
    <property type="term" value="C:plasma membrane"/>
    <property type="evidence" value="ECO:0007669"/>
    <property type="project" value="UniProtKB-SubCell"/>
</dbReference>
<evidence type="ECO:0000256" key="6">
    <source>
        <dbReference type="SAM" id="Phobius"/>
    </source>
</evidence>
<accession>A0A0F8WWZ3</accession>
<feature type="transmembrane region" description="Helical" evidence="6">
    <location>
        <begin position="208"/>
        <end position="229"/>
    </location>
</feature>
<evidence type="ECO:0000313" key="7">
    <source>
        <dbReference type="EMBL" id="KKK52955.1"/>
    </source>
</evidence>
<gene>
    <name evidence="7" type="ORF">LCGC14_3099680</name>
</gene>
<keyword evidence="2" id="KW-1003">Cell membrane</keyword>
<feature type="transmembrane region" description="Helical" evidence="6">
    <location>
        <begin position="128"/>
        <end position="146"/>
    </location>
</feature>
<feature type="transmembrane region" description="Helical" evidence="6">
    <location>
        <begin position="175"/>
        <end position="196"/>
    </location>
</feature>
<keyword evidence="5 6" id="KW-0472">Membrane</keyword>
<organism evidence="7">
    <name type="scientific">marine sediment metagenome</name>
    <dbReference type="NCBI Taxonomy" id="412755"/>
    <lineage>
        <taxon>unclassified sequences</taxon>
        <taxon>metagenomes</taxon>
        <taxon>ecological metagenomes</taxon>
    </lineage>
</organism>
<evidence type="ECO:0000256" key="2">
    <source>
        <dbReference type="ARBA" id="ARBA00022475"/>
    </source>
</evidence>
<comment type="caution">
    <text evidence="7">The sequence shown here is derived from an EMBL/GenBank/DDBJ whole genome shotgun (WGS) entry which is preliminary data.</text>
</comment>
<evidence type="ECO:0000256" key="3">
    <source>
        <dbReference type="ARBA" id="ARBA00022692"/>
    </source>
</evidence>
<proteinExistence type="predicted"/>
<dbReference type="EMBL" id="LAZR01066754">
    <property type="protein sequence ID" value="KKK52955.1"/>
    <property type="molecule type" value="Genomic_DNA"/>
</dbReference>
<feature type="transmembrane region" description="Helical" evidence="6">
    <location>
        <begin position="152"/>
        <end position="168"/>
    </location>
</feature>
<feature type="non-terminal residue" evidence="7">
    <location>
        <position position="1"/>
    </location>
</feature>
<keyword evidence="3 6" id="KW-0812">Transmembrane</keyword>
<dbReference type="Pfam" id="PF03706">
    <property type="entry name" value="LPG_synthase_TM"/>
    <property type="match status" value="1"/>
</dbReference>
<keyword evidence="4 6" id="KW-1133">Transmembrane helix</keyword>
<dbReference type="AlphaFoldDB" id="A0A0F8WWZ3"/>